<dbReference type="GO" id="GO:0016410">
    <property type="term" value="F:N-acyltransferase activity"/>
    <property type="evidence" value="ECO:0007669"/>
    <property type="project" value="InterPro"/>
</dbReference>
<evidence type="ECO:0000259" key="1">
    <source>
        <dbReference type="Pfam" id="PF20154"/>
    </source>
</evidence>
<dbReference type="PANTHER" id="PTHR38686">
    <property type="entry name" value="APOLIPOPROTEIN N-ACYLTRANSFERASE"/>
    <property type="match status" value="1"/>
</dbReference>
<dbReference type="Pfam" id="PF20154">
    <property type="entry name" value="LNT_N"/>
    <property type="match status" value="1"/>
</dbReference>
<keyword evidence="2" id="KW-0449">Lipoprotein</keyword>
<dbReference type="InterPro" id="IPR004563">
    <property type="entry name" value="Apolipo_AcylTrfase"/>
</dbReference>
<evidence type="ECO:0000313" key="2">
    <source>
        <dbReference type="EMBL" id="KAA1139543.1"/>
    </source>
</evidence>
<dbReference type="AlphaFoldDB" id="A0A5B0SQT0"/>
<dbReference type="EMBL" id="VTZD01000205">
    <property type="protein sequence ID" value="KAA1139543.1"/>
    <property type="molecule type" value="Genomic_DNA"/>
</dbReference>
<feature type="non-terminal residue" evidence="2">
    <location>
        <position position="1"/>
    </location>
</feature>
<protein>
    <submittedName>
        <fullName evidence="2">Apolipoprotein N-acyltransferase</fullName>
    </submittedName>
</protein>
<dbReference type="PANTHER" id="PTHR38686:SF1">
    <property type="entry name" value="APOLIPOPROTEIN N-ACYLTRANSFERASE"/>
    <property type="match status" value="1"/>
</dbReference>
<feature type="domain" description="Apolipoprotein N-acyltransferase N-terminal" evidence="1">
    <location>
        <begin position="2"/>
        <end position="88"/>
    </location>
</feature>
<comment type="caution">
    <text evidence="2">The sequence shown here is derived from an EMBL/GenBank/DDBJ whole genome shotgun (WGS) entry which is preliminary data.</text>
</comment>
<dbReference type="GO" id="GO:0016020">
    <property type="term" value="C:membrane"/>
    <property type="evidence" value="ECO:0007669"/>
    <property type="project" value="InterPro"/>
</dbReference>
<dbReference type="InterPro" id="IPR045378">
    <property type="entry name" value="LNT_N"/>
</dbReference>
<dbReference type="Proteomes" id="UP000323297">
    <property type="component" value="Unassembled WGS sequence"/>
</dbReference>
<gene>
    <name evidence="2" type="primary">lnt</name>
    <name evidence="2" type="ORF">D3H66_26590</name>
</gene>
<keyword evidence="2" id="KW-0012">Acyltransferase</keyword>
<evidence type="ECO:0000313" key="3">
    <source>
        <dbReference type="Proteomes" id="UP000323297"/>
    </source>
</evidence>
<name>A0A5B0SQT0_9ENTR</name>
<keyword evidence="2" id="KW-0808">Transferase</keyword>
<organism evidence="2 3">
    <name type="scientific">Citrobacter portucalensis</name>
    <dbReference type="NCBI Taxonomy" id="1639133"/>
    <lineage>
        <taxon>Bacteria</taxon>
        <taxon>Pseudomonadati</taxon>
        <taxon>Pseudomonadota</taxon>
        <taxon>Gammaproteobacteria</taxon>
        <taxon>Enterobacterales</taxon>
        <taxon>Enterobacteriaceae</taxon>
        <taxon>Citrobacter</taxon>
        <taxon>Citrobacter freundii complex</taxon>
    </lineage>
</organism>
<reference evidence="2 3" key="1">
    <citation type="submission" date="2019-08" db="EMBL/GenBank/DDBJ databases">
        <title>Draft genome sequence of Citrobacter portucalensis strain isolated from green turtle.</title>
        <authorList>
            <person name="Fernandes M.R."/>
            <person name="Sellera F.P."/>
            <person name="Goldeberg D.W."/>
            <person name="Costa D.C."/>
            <person name="Lincopan N."/>
        </authorList>
    </citation>
    <scope>NUCLEOTIDE SEQUENCE [LARGE SCALE GENOMIC DNA]</scope>
    <source>
        <strain evidence="2 3">TV06</strain>
    </source>
</reference>
<dbReference type="GO" id="GO:0042158">
    <property type="term" value="P:lipoprotein biosynthetic process"/>
    <property type="evidence" value="ECO:0007669"/>
    <property type="project" value="InterPro"/>
</dbReference>
<feature type="non-terminal residue" evidence="2">
    <location>
        <position position="89"/>
    </location>
</feature>
<sequence length="89" mass="9834">VLLAGYRSLYTGLFAGDLARLWPKTTWTRVTISAPVGCQITEFLRGWVLTGFPWLQFGYSHFDGPLTGLARGMGVEASNFLLMMFSGLV</sequence>
<proteinExistence type="predicted"/>
<accession>A0A5B0SQT0</accession>